<name>A0AA89BRM3_PINIB</name>
<comment type="caution">
    <text evidence="6">The sequence shown here is derived from an EMBL/GenBank/DDBJ whole genome shotgun (WGS) entry which is preliminary data.</text>
</comment>
<feature type="compositionally biased region" description="Basic and acidic residues" evidence="4">
    <location>
        <begin position="145"/>
        <end position="201"/>
    </location>
</feature>
<evidence type="ECO:0000256" key="3">
    <source>
        <dbReference type="ARBA" id="ARBA00023054"/>
    </source>
</evidence>
<dbReference type="AlphaFoldDB" id="A0AA89BRM3"/>
<organism evidence="6 7">
    <name type="scientific">Pinctada imbricata</name>
    <name type="common">Atlantic pearl-oyster</name>
    <name type="synonym">Pinctada martensii</name>
    <dbReference type="NCBI Taxonomy" id="66713"/>
    <lineage>
        <taxon>Eukaryota</taxon>
        <taxon>Metazoa</taxon>
        <taxon>Spiralia</taxon>
        <taxon>Lophotrochozoa</taxon>
        <taxon>Mollusca</taxon>
        <taxon>Bivalvia</taxon>
        <taxon>Autobranchia</taxon>
        <taxon>Pteriomorphia</taxon>
        <taxon>Pterioida</taxon>
        <taxon>Pterioidea</taxon>
        <taxon>Pteriidae</taxon>
        <taxon>Pinctada</taxon>
    </lineage>
</organism>
<feature type="region of interest" description="Disordered" evidence="4">
    <location>
        <begin position="129"/>
        <end position="201"/>
    </location>
</feature>
<proteinExistence type="inferred from homology"/>
<accession>A0AA89BRM3</accession>
<dbReference type="InterPro" id="IPR037666">
    <property type="entry name" value="CCDC43"/>
</dbReference>
<dbReference type="InterPro" id="IPR058771">
    <property type="entry name" value="PWI_CCDC43"/>
</dbReference>
<dbReference type="PANTHER" id="PTHR31684">
    <property type="entry name" value="COILED-COIL DOMAIN-CONTAINING PROTEIN 43"/>
    <property type="match status" value="1"/>
</dbReference>
<dbReference type="Pfam" id="PF26091">
    <property type="entry name" value="PWI_CCDC43"/>
    <property type="match status" value="1"/>
</dbReference>
<evidence type="ECO:0000256" key="1">
    <source>
        <dbReference type="ARBA" id="ARBA00005305"/>
    </source>
</evidence>
<dbReference type="Proteomes" id="UP001186944">
    <property type="component" value="Unassembled WGS sequence"/>
</dbReference>
<evidence type="ECO:0000313" key="7">
    <source>
        <dbReference type="Proteomes" id="UP001186944"/>
    </source>
</evidence>
<evidence type="ECO:0000259" key="5">
    <source>
        <dbReference type="Pfam" id="PF26091"/>
    </source>
</evidence>
<evidence type="ECO:0000256" key="2">
    <source>
        <dbReference type="ARBA" id="ARBA00016648"/>
    </source>
</evidence>
<evidence type="ECO:0000313" key="6">
    <source>
        <dbReference type="EMBL" id="KAK3088556.1"/>
    </source>
</evidence>
<dbReference type="PANTHER" id="PTHR31684:SF2">
    <property type="entry name" value="COILED-COIL DOMAIN-CONTAINING PROTEIN 43"/>
    <property type="match status" value="1"/>
</dbReference>
<comment type="similarity">
    <text evidence="1">Belongs to the CCDC43 family.</text>
</comment>
<feature type="domain" description="CCDC43 PWI-like" evidence="5">
    <location>
        <begin position="4"/>
        <end position="76"/>
    </location>
</feature>
<keyword evidence="7" id="KW-1185">Reference proteome</keyword>
<keyword evidence="3" id="KW-0175">Coiled coil</keyword>
<reference evidence="6" key="1">
    <citation type="submission" date="2019-08" db="EMBL/GenBank/DDBJ databases">
        <title>The improved chromosome-level genome for the pearl oyster Pinctada fucata martensii using PacBio sequencing and Hi-C.</title>
        <authorList>
            <person name="Zheng Z."/>
        </authorList>
    </citation>
    <scope>NUCLEOTIDE SEQUENCE</scope>
    <source>
        <strain evidence="6">ZZ-2019</strain>
        <tissue evidence="6">Adductor muscle</tissue>
    </source>
</reference>
<evidence type="ECO:0000256" key="4">
    <source>
        <dbReference type="SAM" id="MobiDB-lite"/>
    </source>
</evidence>
<sequence length="201" mass="22796">MATAADGSFESWLEQKLLTLNPDVDTDVFVMYITGILDTEESIEDKKESLEDILGEVVEKDKEGLCSEILQKWGKYNDMENTGSGEGTEALASQLSEILEKQSIESVKTKEKVKAGSSASKAAILAQYGDVSDGEDKPALLSKNDNVESVKKREVEKRDKAKQEHEKKKEKDKQDRENQKQKQQERKDNEKKRTQKGERRR</sequence>
<dbReference type="EMBL" id="VSWD01000011">
    <property type="protein sequence ID" value="KAK3088556.1"/>
    <property type="molecule type" value="Genomic_DNA"/>
</dbReference>
<gene>
    <name evidence="6" type="ORF">FSP39_020568</name>
</gene>
<protein>
    <recommendedName>
        <fullName evidence="2">Coiled-coil domain-containing protein 43</fullName>
    </recommendedName>
</protein>